<name>A0A498MDP5_LABRO</name>
<dbReference type="EMBL" id="QBIY01012864">
    <property type="protein sequence ID" value="RXN15137.1"/>
    <property type="molecule type" value="Genomic_DNA"/>
</dbReference>
<reference evidence="1 2" key="1">
    <citation type="submission" date="2018-03" db="EMBL/GenBank/DDBJ databases">
        <title>Draft genome sequence of Rohu Carp (Labeo rohita).</title>
        <authorList>
            <person name="Das P."/>
            <person name="Kushwaha B."/>
            <person name="Joshi C.G."/>
            <person name="Kumar D."/>
            <person name="Nagpure N.S."/>
            <person name="Sahoo L."/>
            <person name="Das S.P."/>
            <person name="Bit A."/>
            <person name="Patnaik S."/>
            <person name="Meher P.K."/>
            <person name="Jayasankar P."/>
            <person name="Koringa P.G."/>
            <person name="Patel N.V."/>
            <person name="Hinsu A.T."/>
            <person name="Kumar R."/>
            <person name="Pandey M."/>
            <person name="Agarwal S."/>
            <person name="Srivastava S."/>
            <person name="Singh M."/>
            <person name="Iquebal M.A."/>
            <person name="Jaiswal S."/>
            <person name="Angadi U.B."/>
            <person name="Kumar N."/>
            <person name="Raza M."/>
            <person name="Shah T.M."/>
            <person name="Rai A."/>
            <person name="Jena J.K."/>
        </authorList>
    </citation>
    <scope>NUCLEOTIDE SEQUENCE [LARGE SCALE GENOMIC DNA]</scope>
    <source>
        <strain evidence="1">DASCIFA01</strain>
        <tissue evidence="1">Testis</tissue>
    </source>
</reference>
<proteinExistence type="predicted"/>
<sequence>MPKSRKGQAVARSDLWALAGGVDGVVQNFLLNMRLQQSCRQFLDDLIRNKQEATEDLTDEEYIDMWENEEERRQYFEMRLRRLAKEDWTKIKWQPDSITHTFQKDGTSCGVFVMETVQKAKAESQRLENLCRELGCPENMVQQWTATRFNNCGDGNLGKRKENSEAIKRYNKQVPEEEGINEEMVESRLSVVGQGSGEESLIWPWEVHRTESTNILTKKIIFDVKDAAARREDPYS</sequence>
<accession>A0A498MDP5</accession>
<keyword evidence="2" id="KW-1185">Reference proteome</keyword>
<dbReference type="AlphaFoldDB" id="A0A498MDP5"/>
<organism evidence="1 2">
    <name type="scientific">Labeo rohita</name>
    <name type="common">Indian major carp</name>
    <name type="synonym">Cyprinus rohita</name>
    <dbReference type="NCBI Taxonomy" id="84645"/>
    <lineage>
        <taxon>Eukaryota</taxon>
        <taxon>Metazoa</taxon>
        <taxon>Chordata</taxon>
        <taxon>Craniata</taxon>
        <taxon>Vertebrata</taxon>
        <taxon>Euteleostomi</taxon>
        <taxon>Actinopterygii</taxon>
        <taxon>Neopterygii</taxon>
        <taxon>Teleostei</taxon>
        <taxon>Ostariophysi</taxon>
        <taxon>Cypriniformes</taxon>
        <taxon>Cyprinidae</taxon>
        <taxon>Labeoninae</taxon>
        <taxon>Labeonini</taxon>
        <taxon>Labeo</taxon>
    </lineage>
</organism>
<evidence type="ECO:0000313" key="1">
    <source>
        <dbReference type="EMBL" id="RXN15137.1"/>
    </source>
</evidence>
<evidence type="ECO:0000313" key="2">
    <source>
        <dbReference type="Proteomes" id="UP000290572"/>
    </source>
</evidence>
<protein>
    <submittedName>
        <fullName evidence="1">Uncharacterized protein</fullName>
    </submittedName>
</protein>
<gene>
    <name evidence="1" type="ORF">ROHU_028278</name>
</gene>
<comment type="caution">
    <text evidence="1">The sequence shown here is derived from an EMBL/GenBank/DDBJ whole genome shotgun (WGS) entry which is preliminary data.</text>
</comment>
<dbReference type="Proteomes" id="UP000290572">
    <property type="component" value="Unassembled WGS sequence"/>
</dbReference>